<proteinExistence type="predicted"/>
<name>A0A931LU82_FIMGI</name>
<dbReference type="Proteomes" id="UP000727962">
    <property type="component" value="Unassembled WGS sequence"/>
</dbReference>
<protein>
    <submittedName>
        <fullName evidence="1">Uncharacterized protein</fullName>
    </submittedName>
</protein>
<evidence type="ECO:0000313" key="2">
    <source>
        <dbReference type="Proteomes" id="UP000727962"/>
    </source>
</evidence>
<sequence length="332" mass="37224">MTEPYKTRIESRIHGSLRGFKKSPGSDLLAQRLQRLDERGLGGLVHSFIRQMGRQDRAWGLLVEINLADSLVMSDRGTPLWNRQDGCATAPCDITLKEGTLRADFQCKAILNAFNEMWIKDFLAWVEKRYAKREPGLLLDFASVLGLGESEFRAFKAWFCDNEARFVIGQAEEWRPIGGARGISLSFSARDRPGIARIRTRGAANDYGDAVFVSQGELPKKLLNCCNEARRTFGFAPQSRQFNFAVADLSAISGTFDQEDIFEALYGTRRRAACAGRLANGIFINERIDWVSAVIVPMNEEYAIYPHPSHEQAVRSAWGARPPFRLGRATVA</sequence>
<gene>
    <name evidence="1" type="ORF">HYR64_10020</name>
</gene>
<dbReference type="EMBL" id="JACOSL010000062">
    <property type="protein sequence ID" value="MBI1757429.1"/>
    <property type="molecule type" value="Genomic_DNA"/>
</dbReference>
<comment type="caution">
    <text evidence="1">The sequence shown here is derived from an EMBL/GenBank/DDBJ whole genome shotgun (WGS) entry which is preliminary data.</text>
</comment>
<organism evidence="1 2">
    <name type="scientific">Fimbriimonas ginsengisoli</name>
    <dbReference type="NCBI Taxonomy" id="1005039"/>
    <lineage>
        <taxon>Bacteria</taxon>
        <taxon>Bacillati</taxon>
        <taxon>Armatimonadota</taxon>
        <taxon>Fimbriimonadia</taxon>
        <taxon>Fimbriimonadales</taxon>
        <taxon>Fimbriimonadaceae</taxon>
        <taxon>Fimbriimonas</taxon>
    </lineage>
</organism>
<reference evidence="1" key="1">
    <citation type="submission" date="2020-07" db="EMBL/GenBank/DDBJ databases">
        <title>Huge and variable diversity of episymbiotic CPR bacteria and DPANN archaea in groundwater ecosystems.</title>
        <authorList>
            <person name="He C.Y."/>
            <person name="Keren R."/>
            <person name="Whittaker M."/>
            <person name="Farag I.F."/>
            <person name="Doudna J."/>
            <person name="Cate J.H.D."/>
            <person name="Banfield J.F."/>
        </authorList>
    </citation>
    <scope>NUCLEOTIDE SEQUENCE</scope>
    <source>
        <strain evidence="1">NC_groundwater_17_Pr7_B-0.1um_64_12</strain>
    </source>
</reference>
<evidence type="ECO:0000313" key="1">
    <source>
        <dbReference type="EMBL" id="MBI1757429.1"/>
    </source>
</evidence>
<dbReference type="AlphaFoldDB" id="A0A931LU82"/>
<accession>A0A931LU82</accession>